<reference evidence="2 3" key="1">
    <citation type="submission" date="2020-02" db="EMBL/GenBank/DDBJ databases">
        <title>Flavobacteriaceae Psychroflexus bacterium YR1-1, complete genome.</title>
        <authorList>
            <person name="Li Y."/>
            <person name="Wu S."/>
        </authorList>
    </citation>
    <scope>NUCLEOTIDE SEQUENCE [LARGE SCALE GENOMIC DNA]</scope>
    <source>
        <strain evidence="2 3">YR1-1</strain>
    </source>
</reference>
<proteinExistence type="predicted"/>
<accession>A0A6B3RAY9</accession>
<evidence type="ECO:0000313" key="3">
    <source>
        <dbReference type="Proteomes" id="UP000478505"/>
    </source>
</evidence>
<keyword evidence="1" id="KW-0732">Signal</keyword>
<organism evidence="2 3">
    <name type="scientific">Psychroflexus aurantiacus</name>
    <dbReference type="NCBI Taxonomy" id="2709310"/>
    <lineage>
        <taxon>Bacteria</taxon>
        <taxon>Pseudomonadati</taxon>
        <taxon>Bacteroidota</taxon>
        <taxon>Flavobacteriia</taxon>
        <taxon>Flavobacteriales</taxon>
        <taxon>Flavobacteriaceae</taxon>
        <taxon>Psychroflexus</taxon>
    </lineage>
</organism>
<gene>
    <name evidence="2" type="ORF">G3567_11020</name>
</gene>
<evidence type="ECO:0000313" key="2">
    <source>
        <dbReference type="EMBL" id="NEV94674.1"/>
    </source>
</evidence>
<dbReference type="EMBL" id="JAAIKD010000006">
    <property type="protein sequence ID" value="NEV94674.1"/>
    <property type="molecule type" value="Genomic_DNA"/>
</dbReference>
<dbReference type="Pfam" id="PF16125">
    <property type="entry name" value="DUF4837"/>
    <property type="match status" value="1"/>
</dbReference>
<name>A0A6B3RAY9_9FLAO</name>
<feature type="signal peptide" evidence="1">
    <location>
        <begin position="1"/>
        <end position="25"/>
    </location>
</feature>
<dbReference type="Proteomes" id="UP000478505">
    <property type="component" value="Unassembled WGS sequence"/>
</dbReference>
<dbReference type="PROSITE" id="PS51257">
    <property type="entry name" value="PROKAR_LIPOPROTEIN"/>
    <property type="match status" value="1"/>
</dbReference>
<comment type="caution">
    <text evidence="2">The sequence shown here is derived from an EMBL/GenBank/DDBJ whole genome shotgun (WGS) entry which is preliminary data.</text>
</comment>
<feature type="chain" id="PRO_5025425060" evidence="1">
    <location>
        <begin position="26"/>
        <end position="331"/>
    </location>
</feature>
<protein>
    <submittedName>
        <fullName evidence="2">DUF4837 family protein</fullName>
    </submittedName>
</protein>
<evidence type="ECO:0000256" key="1">
    <source>
        <dbReference type="SAM" id="SignalP"/>
    </source>
</evidence>
<sequence>MQITLRFLKRFSLTTLLLLFVYSCADTSGTAYKAESSGNLNSLNVVITNELWQDSIGEQIRSIFAADALGLPQQEPKYALNQIPPQAFNGFARRNRTFLKIEQSEQTGHQILLDSFAKPQTGIIVAGPDSESIIAELENNALKFLNVFEKTELKEKRRRMRKSPKPVDVLEKSLGISMLFPSAYRYAKQEEDFFWMRKDIKNGTMELLAYEVPLSSIEKNDDVIANIIKMRDSIGEKYIPGPSEDTHMITEEAYAPYLFETEIDGKFAYEIKGTWEVKGFFMAGPFVTYAIKDAENDRYVILEGFVFKPSSSKRLQMFEIEAILKSAEFVD</sequence>
<dbReference type="RefSeq" id="WP_164005386.1">
    <property type="nucleotide sequence ID" value="NZ_JAAIKD010000006.1"/>
</dbReference>
<keyword evidence="3" id="KW-1185">Reference proteome</keyword>
<dbReference type="InterPro" id="IPR032286">
    <property type="entry name" value="DUF4837"/>
</dbReference>
<dbReference type="AlphaFoldDB" id="A0A6B3RAY9"/>